<evidence type="ECO:0000259" key="10">
    <source>
        <dbReference type="Pfam" id="PF02875"/>
    </source>
</evidence>
<dbReference type="Gene3D" id="3.40.1390.10">
    <property type="entry name" value="MurE/MurF, N-terminal domain"/>
    <property type="match status" value="1"/>
</dbReference>
<dbReference type="RefSeq" id="WP_045751643.1">
    <property type="nucleotide sequence ID" value="NZ_LN794158.1"/>
</dbReference>
<evidence type="ECO:0000256" key="5">
    <source>
        <dbReference type="ARBA" id="ARBA00023306"/>
    </source>
</evidence>
<dbReference type="InterPro" id="IPR036615">
    <property type="entry name" value="Mur_ligase_C_dom_sf"/>
</dbReference>
<evidence type="ECO:0000256" key="7">
    <source>
        <dbReference type="HAMAP-Rule" id="MF_00208"/>
    </source>
</evidence>
<dbReference type="GO" id="GO:0005524">
    <property type="term" value="F:ATP binding"/>
    <property type="evidence" value="ECO:0007669"/>
    <property type="project" value="UniProtKB-UniRule"/>
</dbReference>
<keyword evidence="7" id="KW-0067">ATP-binding</keyword>
<dbReference type="PANTHER" id="PTHR23135">
    <property type="entry name" value="MUR LIGASE FAMILY MEMBER"/>
    <property type="match status" value="1"/>
</dbReference>
<feature type="binding site" evidence="7">
    <location>
        <position position="458"/>
    </location>
    <ligand>
        <name>meso-2,6-diaminopimelate</name>
        <dbReference type="ChEBI" id="CHEBI:57791"/>
    </ligand>
</feature>
<feature type="modified residue" description="N6-carboxylysine" evidence="7">
    <location>
        <position position="213"/>
    </location>
</feature>
<dbReference type="InterPro" id="IPR000713">
    <property type="entry name" value="Mur_ligase_N"/>
</dbReference>
<keyword evidence="13" id="KW-1185">Reference proteome</keyword>
<dbReference type="OrthoDB" id="9800958at2"/>
<keyword evidence="2 7" id="KW-0132">Cell division</keyword>
<protein>
    <recommendedName>
        <fullName evidence="7">UDP-N-acetylmuramoyl-L-alanyl-D-glutamate--2,6-diaminopimelate ligase</fullName>
        <ecNumber evidence="7">6.3.2.13</ecNumber>
    </recommendedName>
    <alternativeName>
        <fullName evidence="7">Meso-A2pm-adding enzyme</fullName>
    </alternativeName>
    <alternativeName>
        <fullName evidence="7">Meso-diaminopimelate-adding enzyme</fullName>
    </alternativeName>
    <alternativeName>
        <fullName evidence="7">UDP-MurNAc-L-Ala-D-Glu:meso-diaminopimelate ligase</fullName>
    </alternativeName>
    <alternativeName>
        <fullName evidence="7">UDP-MurNAc-tripeptide synthetase</fullName>
    </alternativeName>
    <alternativeName>
        <fullName evidence="7">UDP-N-acetylmuramyl-tripeptide synthetase</fullName>
    </alternativeName>
</protein>
<dbReference type="Pfam" id="PF08245">
    <property type="entry name" value="Mur_ligase_M"/>
    <property type="match status" value="1"/>
</dbReference>
<keyword evidence="7" id="KW-0963">Cytoplasm</keyword>
<dbReference type="InterPro" id="IPR005761">
    <property type="entry name" value="UDP-N-AcMur-Glu-dNH2Pim_ligase"/>
</dbReference>
<keyword evidence="7 12" id="KW-0436">Ligase</keyword>
<dbReference type="EC" id="6.3.2.13" evidence="7"/>
<dbReference type="InterPro" id="IPR013221">
    <property type="entry name" value="Mur_ligase_cen"/>
</dbReference>
<evidence type="ECO:0000259" key="9">
    <source>
        <dbReference type="Pfam" id="PF01225"/>
    </source>
</evidence>
<dbReference type="Gene3D" id="3.40.1190.10">
    <property type="entry name" value="Mur-like, catalytic domain"/>
    <property type="match status" value="1"/>
</dbReference>
<dbReference type="STRING" id="1581680.BN1209_1537"/>
<dbReference type="PANTHER" id="PTHR23135:SF4">
    <property type="entry name" value="UDP-N-ACETYLMURAMOYL-L-ALANYL-D-GLUTAMATE--2,6-DIAMINOPIMELATE LIGASE MURE HOMOLOG, CHLOROPLASTIC"/>
    <property type="match status" value="1"/>
</dbReference>
<dbReference type="UniPathway" id="UPA00219"/>
<dbReference type="NCBIfam" id="NF001124">
    <property type="entry name" value="PRK00139.1-2"/>
    <property type="match status" value="1"/>
</dbReference>
<dbReference type="SUPFAM" id="SSF63418">
    <property type="entry name" value="MurE/MurF N-terminal domain"/>
    <property type="match status" value="1"/>
</dbReference>
<feature type="binding site" evidence="7">
    <location>
        <position position="173"/>
    </location>
    <ligand>
        <name>UDP-N-acetyl-alpha-D-muramoyl-L-alanyl-D-glutamate</name>
        <dbReference type="ChEBI" id="CHEBI:83900"/>
    </ligand>
</feature>
<dbReference type="GO" id="GO:0071555">
    <property type="term" value="P:cell wall organization"/>
    <property type="evidence" value="ECO:0007669"/>
    <property type="project" value="UniProtKB-KW"/>
</dbReference>
<feature type="binding site" evidence="7">
    <location>
        <position position="21"/>
    </location>
    <ligand>
        <name>UDP-N-acetyl-alpha-D-muramoyl-L-alanyl-D-glutamate</name>
        <dbReference type="ChEBI" id="CHEBI:83900"/>
    </ligand>
</feature>
<dbReference type="InterPro" id="IPR036565">
    <property type="entry name" value="Mur-like_cat_sf"/>
</dbReference>
<name>A0A0B7J1E9_9PROT</name>
<dbReference type="NCBIfam" id="NF001126">
    <property type="entry name" value="PRK00139.1-4"/>
    <property type="match status" value="1"/>
</dbReference>
<dbReference type="GO" id="GO:0008360">
    <property type="term" value="P:regulation of cell shape"/>
    <property type="evidence" value="ECO:0007669"/>
    <property type="project" value="UniProtKB-KW"/>
</dbReference>
<feature type="binding site" evidence="7">
    <location>
        <begin position="146"/>
        <end position="147"/>
    </location>
    <ligand>
        <name>UDP-N-acetyl-alpha-D-muramoyl-L-alanyl-D-glutamate</name>
        <dbReference type="ChEBI" id="CHEBI:83900"/>
    </ligand>
</feature>
<dbReference type="Proteomes" id="UP000056322">
    <property type="component" value="Chromosome 1"/>
</dbReference>
<dbReference type="GO" id="GO:0009252">
    <property type="term" value="P:peptidoglycan biosynthetic process"/>
    <property type="evidence" value="ECO:0007669"/>
    <property type="project" value="UniProtKB-UniRule"/>
</dbReference>
<feature type="domain" description="Mur ligase N-terminal catalytic" evidence="9">
    <location>
        <begin position="14"/>
        <end position="89"/>
    </location>
</feature>
<evidence type="ECO:0000256" key="8">
    <source>
        <dbReference type="RuleBase" id="RU004135"/>
    </source>
</evidence>
<accession>A0A0B7J1E9</accession>
<proteinExistence type="inferred from homology"/>
<gene>
    <name evidence="7 12" type="primary">murE</name>
    <name evidence="12" type="ORF">BN1209_1537</name>
</gene>
<sequence>MQTLLTSLKAQADIQFITADSRQVKAGSLFMAYQGDVADGRSYIAQAIDQGASAVVWEKDGFIWDDAWKIPNQPILGLKNQVGAIASEFYGAPSDQLWMVGVTGTNGKTTCSHWLAQAFTALGQQAAVIGTLGNGLLSDLSKTINTTPDAIVLQHLLAEYWSQKAKVVAMEVSSHGLDQGRVNGVNFDVAVFTNLTRDHLDYHGDMQAYGEAKKKLFTWAGLKTAVINRDDAFGLTLAKELSAQGREVMTYGLNEGDVGTNDIAVKSMQLSDVGMTLEVITPKGEATIHAAVIGEFNAYNLLAVLATLLASDVALVDAVKTISVIQPVAGRMQQLGGGNYPLIVVDYAHTPDALAQVLKSLRAQLNPSSALICVFGCGGDRDQGKRPLMGKVAADLANQVIVTSDNPRNETPASIIQAVMSGAGHHATSIENRAEAIKYAIHQAKKGDVVLIAGKGHEDYQEIAGVKYPFSDMQVANEILQEMAA</sequence>
<dbReference type="InterPro" id="IPR035911">
    <property type="entry name" value="MurE/MurF_N"/>
</dbReference>
<dbReference type="HAMAP" id="MF_00208">
    <property type="entry name" value="MurE"/>
    <property type="match status" value="1"/>
</dbReference>
<feature type="binding site" evidence="7">
    <location>
        <begin position="405"/>
        <end position="408"/>
    </location>
    <ligand>
        <name>meso-2,6-diaminopimelate</name>
        <dbReference type="ChEBI" id="CHEBI:57791"/>
    </ligand>
</feature>
<keyword evidence="7" id="KW-0460">Magnesium</keyword>
<dbReference type="InterPro" id="IPR004101">
    <property type="entry name" value="Mur_ligase_C"/>
</dbReference>
<comment type="subcellular location">
    <subcellularLocation>
        <location evidence="7 8">Cytoplasm</location>
    </subcellularLocation>
</comment>
<dbReference type="NCBIfam" id="TIGR01085">
    <property type="entry name" value="murE"/>
    <property type="match status" value="1"/>
</dbReference>
<feature type="binding site" evidence="7">
    <location>
        <begin position="104"/>
        <end position="110"/>
    </location>
    <ligand>
        <name>ATP</name>
        <dbReference type="ChEBI" id="CHEBI:30616"/>
    </ligand>
</feature>
<dbReference type="GO" id="GO:0005737">
    <property type="term" value="C:cytoplasm"/>
    <property type="evidence" value="ECO:0007669"/>
    <property type="project" value="UniProtKB-SubCell"/>
</dbReference>
<feature type="binding site" evidence="7">
    <location>
        <position position="145"/>
    </location>
    <ligand>
        <name>UDP-N-acetyl-alpha-D-muramoyl-L-alanyl-D-glutamate</name>
        <dbReference type="ChEBI" id="CHEBI:83900"/>
    </ligand>
</feature>
<dbReference type="GO" id="GO:0008765">
    <property type="term" value="F:UDP-N-acetylmuramoylalanyl-D-glutamate-2,6-diaminopimelate ligase activity"/>
    <property type="evidence" value="ECO:0007669"/>
    <property type="project" value="UniProtKB-UniRule"/>
</dbReference>
<dbReference type="SUPFAM" id="SSF53244">
    <property type="entry name" value="MurD-like peptide ligases, peptide-binding domain"/>
    <property type="match status" value="1"/>
</dbReference>
<comment type="catalytic activity">
    <reaction evidence="7">
        <text>UDP-N-acetyl-alpha-D-muramoyl-L-alanyl-D-glutamate + meso-2,6-diaminopimelate + ATP = UDP-N-acetyl-alpha-D-muramoyl-L-alanyl-gamma-D-glutamyl-meso-2,6-diaminopimelate + ADP + phosphate + H(+)</text>
        <dbReference type="Rhea" id="RHEA:23676"/>
        <dbReference type="ChEBI" id="CHEBI:15378"/>
        <dbReference type="ChEBI" id="CHEBI:30616"/>
        <dbReference type="ChEBI" id="CHEBI:43474"/>
        <dbReference type="ChEBI" id="CHEBI:57791"/>
        <dbReference type="ChEBI" id="CHEBI:83900"/>
        <dbReference type="ChEBI" id="CHEBI:83905"/>
        <dbReference type="ChEBI" id="CHEBI:456216"/>
        <dbReference type="EC" id="6.3.2.13"/>
    </reaction>
</comment>
<evidence type="ECO:0000256" key="1">
    <source>
        <dbReference type="ARBA" id="ARBA00005898"/>
    </source>
</evidence>
<evidence type="ECO:0000256" key="2">
    <source>
        <dbReference type="ARBA" id="ARBA00022618"/>
    </source>
</evidence>
<comment type="similarity">
    <text evidence="1 7">Belongs to the MurCDEF family. MurE subfamily.</text>
</comment>
<reference evidence="13" key="1">
    <citation type="submission" date="2014-12" db="EMBL/GenBank/DDBJ databases">
        <authorList>
            <person name="Salcher M.M."/>
        </authorList>
    </citation>
    <scope>NUCLEOTIDE SEQUENCE [LARGE SCALE GENOMIC DNA]</scope>
    <source>
        <strain evidence="13">MMS-10A-171</strain>
    </source>
</reference>
<keyword evidence="7" id="KW-0547">Nucleotide-binding</keyword>
<keyword evidence="6 7" id="KW-0961">Cell wall biogenesis/degradation</keyword>
<feature type="domain" description="Mur ligase central" evidence="11">
    <location>
        <begin position="102"/>
        <end position="307"/>
    </location>
</feature>
<feature type="binding site" evidence="7">
    <location>
        <position position="381"/>
    </location>
    <ligand>
        <name>meso-2,6-diaminopimelate</name>
        <dbReference type="ChEBI" id="CHEBI:57791"/>
    </ligand>
</feature>
<keyword evidence="5 7" id="KW-0131">Cell cycle</keyword>
<dbReference type="HOGENOM" id="CLU_022291_3_2_4"/>
<organism evidence="12 13">
    <name type="scientific">Candidatus Methylopumilus turicensis</name>
    <dbReference type="NCBI Taxonomy" id="1581680"/>
    <lineage>
        <taxon>Bacteria</taxon>
        <taxon>Pseudomonadati</taxon>
        <taxon>Pseudomonadota</taxon>
        <taxon>Betaproteobacteria</taxon>
        <taxon>Nitrosomonadales</taxon>
        <taxon>Methylophilaceae</taxon>
        <taxon>Candidatus Methylopumilus</taxon>
    </lineage>
</organism>
<dbReference type="Gene3D" id="3.90.190.20">
    <property type="entry name" value="Mur ligase, C-terminal domain"/>
    <property type="match status" value="1"/>
</dbReference>
<feature type="binding site" evidence="7">
    <location>
        <position position="454"/>
    </location>
    <ligand>
        <name>meso-2,6-diaminopimelate</name>
        <dbReference type="ChEBI" id="CHEBI:57791"/>
    </ligand>
</feature>
<feature type="binding site" evidence="7">
    <location>
        <position position="179"/>
    </location>
    <ligand>
        <name>UDP-N-acetyl-alpha-D-muramoyl-L-alanyl-D-glutamate</name>
        <dbReference type="ChEBI" id="CHEBI:83900"/>
    </ligand>
</feature>
<feature type="binding site" evidence="7">
    <location>
        <position position="181"/>
    </location>
    <ligand>
        <name>UDP-N-acetyl-alpha-D-muramoyl-L-alanyl-D-glutamate</name>
        <dbReference type="ChEBI" id="CHEBI:83900"/>
    </ligand>
</feature>
<evidence type="ECO:0000313" key="13">
    <source>
        <dbReference type="Proteomes" id="UP000056322"/>
    </source>
</evidence>
<keyword evidence="3 7" id="KW-0133">Cell shape</keyword>
<evidence type="ECO:0000313" key="12">
    <source>
        <dbReference type="EMBL" id="CEN56573.1"/>
    </source>
</evidence>
<dbReference type="Pfam" id="PF02875">
    <property type="entry name" value="Mur_ligase_C"/>
    <property type="match status" value="1"/>
</dbReference>
<dbReference type="GO" id="GO:0000287">
    <property type="term" value="F:magnesium ion binding"/>
    <property type="evidence" value="ECO:0007669"/>
    <property type="project" value="UniProtKB-UniRule"/>
</dbReference>
<comment type="function">
    <text evidence="7">Catalyzes the addition of meso-diaminopimelic acid to the nucleotide precursor UDP-N-acetylmuramoyl-L-alanyl-D-glutamate (UMAG) in the biosynthesis of bacterial cell-wall peptidoglycan.</text>
</comment>
<evidence type="ECO:0000256" key="3">
    <source>
        <dbReference type="ARBA" id="ARBA00022960"/>
    </source>
</evidence>
<dbReference type="AlphaFoldDB" id="A0A0B7J1E9"/>
<evidence type="ECO:0000259" key="11">
    <source>
        <dbReference type="Pfam" id="PF08245"/>
    </source>
</evidence>
<comment type="cofactor">
    <cofactor evidence="7">
        <name>Mg(2+)</name>
        <dbReference type="ChEBI" id="CHEBI:18420"/>
    </cofactor>
</comment>
<dbReference type="EMBL" id="LN794158">
    <property type="protein sequence ID" value="CEN56573.1"/>
    <property type="molecule type" value="Genomic_DNA"/>
</dbReference>
<dbReference type="Pfam" id="PF01225">
    <property type="entry name" value="Mur_ligase"/>
    <property type="match status" value="1"/>
</dbReference>
<dbReference type="GO" id="GO:0051301">
    <property type="term" value="P:cell division"/>
    <property type="evidence" value="ECO:0007669"/>
    <property type="project" value="UniProtKB-KW"/>
</dbReference>
<keyword evidence="4 7" id="KW-0573">Peptidoglycan synthesis</keyword>
<feature type="short sequence motif" description="Meso-diaminopimelate recognition motif" evidence="7">
    <location>
        <begin position="405"/>
        <end position="408"/>
    </location>
</feature>
<evidence type="ECO:0000256" key="6">
    <source>
        <dbReference type="ARBA" id="ARBA00023316"/>
    </source>
</evidence>
<dbReference type="KEGG" id="mbac:BN1209_1537"/>
<comment type="PTM">
    <text evidence="7">Carboxylation is probably crucial for Mg(2+) binding and, consequently, for the gamma-phosphate positioning of ATP.</text>
</comment>
<dbReference type="SUPFAM" id="SSF53623">
    <property type="entry name" value="MurD-like peptide ligases, catalytic domain"/>
    <property type="match status" value="1"/>
</dbReference>
<evidence type="ECO:0000256" key="4">
    <source>
        <dbReference type="ARBA" id="ARBA00022984"/>
    </source>
</evidence>
<comment type="pathway">
    <text evidence="7 8">Cell wall biogenesis; peptidoglycan biosynthesis.</text>
</comment>
<comment type="caution">
    <text evidence="7">Lacks conserved residue(s) required for the propagation of feature annotation.</text>
</comment>
<feature type="domain" description="Mur ligase C-terminal" evidence="10">
    <location>
        <begin position="330"/>
        <end position="456"/>
    </location>
</feature>